<dbReference type="RefSeq" id="WP_163894484.1">
    <property type="nucleotide sequence ID" value="NZ_BLLB01000002.1"/>
</dbReference>
<comment type="caution">
    <text evidence="1">The sequence shown here is derived from an EMBL/GenBank/DDBJ whole genome shotgun (WGS) entry which is preliminary data.</text>
</comment>
<dbReference type="Proteomes" id="UP000465304">
    <property type="component" value="Unassembled WGS sequence"/>
</dbReference>
<proteinExistence type="predicted"/>
<reference evidence="1 2" key="1">
    <citation type="journal article" date="2019" name="Emerg. Microbes Infect.">
        <title>Comprehensive subspecies identification of 175 nontuberculous mycobacteria species based on 7547 genomic profiles.</title>
        <authorList>
            <person name="Matsumoto Y."/>
            <person name="Kinjo T."/>
            <person name="Motooka D."/>
            <person name="Nabeya D."/>
            <person name="Jung N."/>
            <person name="Uechi K."/>
            <person name="Horii T."/>
            <person name="Iida T."/>
            <person name="Fujita J."/>
            <person name="Nakamura S."/>
        </authorList>
    </citation>
    <scope>NUCLEOTIDE SEQUENCE [LARGE SCALE GENOMIC DNA]</scope>
    <source>
        <strain evidence="1 2">JCM 30996</strain>
    </source>
</reference>
<protein>
    <submittedName>
        <fullName evidence="1">Uncharacterized protein</fullName>
    </submittedName>
</protein>
<gene>
    <name evidence="1" type="ORF">MHIP_55230</name>
</gene>
<organism evidence="1 2">
    <name type="scientific">Mycolicibacterium hippocampi</name>
    <dbReference type="NCBI Taxonomy" id="659824"/>
    <lineage>
        <taxon>Bacteria</taxon>
        <taxon>Bacillati</taxon>
        <taxon>Actinomycetota</taxon>
        <taxon>Actinomycetes</taxon>
        <taxon>Mycobacteriales</taxon>
        <taxon>Mycobacteriaceae</taxon>
        <taxon>Mycolicibacterium</taxon>
    </lineage>
</organism>
<accession>A0A7I9ZVG3</accession>
<dbReference type="AlphaFoldDB" id="A0A7I9ZVG3"/>
<evidence type="ECO:0000313" key="2">
    <source>
        <dbReference type="Proteomes" id="UP000465304"/>
    </source>
</evidence>
<sequence length="92" mass="10474">MSGTDWETLNFTPLKGWINVFKDEDNTINTSPCPGVLTQRGADGENRVIFAAAPQRQESFELLPVDFYGERYVRSTTVDDWEWQRVMGEANG</sequence>
<keyword evidence="2" id="KW-1185">Reference proteome</keyword>
<evidence type="ECO:0000313" key="1">
    <source>
        <dbReference type="EMBL" id="GFH05040.1"/>
    </source>
</evidence>
<dbReference type="EMBL" id="BLLB01000002">
    <property type="protein sequence ID" value="GFH05040.1"/>
    <property type="molecule type" value="Genomic_DNA"/>
</dbReference>
<name>A0A7I9ZVG3_9MYCO</name>